<dbReference type="Pfam" id="PF00534">
    <property type="entry name" value="Glycos_transf_1"/>
    <property type="match status" value="1"/>
</dbReference>
<dbReference type="PATRIC" id="fig|1008153.3.peg.2888"/>
<protein>
    <submittedName>
        <fullName evidence="3">D-inositol-3-phosphate glycosyltransferase</fullName>
        <ecNumber evidence="3">2.4.1.250</ecNumber>
    </submittedName>
</protein>
<dbReference type="Pfam" id="PF13439">
    <property type="entry name" value="Glyco_transf_4"/>
    <property type="match status" value="1"/>
</dbReference>
<dbReference type="AlphaFoldDB" id="A0A151ACH3"/>
<reference evidence="3 4" key="1">
    <citation type="submission" date="2016-02" db="EMBL/GenBank/DDBJ databases">
        <title>Genome sequence of Halalkalicoccus paucihalophilus DSM 24557.</title>
        <authorList>
            <person name="Poehlein A."/>
            <person name="Daniel R."/>
        </authorList>
    </citation>
    <scope>NUCLEOTIDE SEQUENCE [LARGE SCALE GENOMIC DNA]</scope>
    <source>
        <strain evidence="3 4">DSM 24557</strain>
    </source>
</reference>
<keyword evidence="3" id="KW-0328">Glycosyltransferase</keyword>
<dbReference type="GO" id="GO:0102710">
    <property type="term" value="F:D-inositol-3-phosphate glycosyltransferase activity"/>
    <property type="evidence" value="ECO:0007669"/>
    <property type="project" value="UniProtKB-EC"/>
</dbReference>
<comment type="caution">
    <text evidence="3">The sequence shown here is derived from an EMBL/GenBank/DDBJ whole genome shotgun (WGS) entry which is preliminary data.</text>
</comment>
<name>A0A151ACH3_9EURY</name>
<gene>
    <name evidence="3" type="primary">mshA_5</name>
    <name evidence="3" type="ORF">HAPAU_28260</name>
</gene>
<feature type="domain" description="Glycosyltransferase subfamily 4-like N-terminal" evidence="2">
    <location>
        <begin position="26"/>
        <end position="141"/>
    </location>
</feature>
<keyword evidence="4" id="KW-1185">Reference proteome</keyword>
<dbReference type="SUPFAM" id="SSF53756">
    <property type="entry name" value="UDP-Glycosyltransferase/glycogen phosphorylase"/>
    <property type="match status" value="1"/>
</dbReference>
<evidence type="ECO:0000313" key="3">
    <source>
        <dbReference type="EMBL" id="KYH25240.1"/>
    </source>
</evidence>
<feature type="domain" description="Glycosyl transferase family 1" evidence="1">
    <location>
        <begin position="186"/>
        <end position="275"/>
    </location>
</feature>
<keyword evidence="3" id="KW-0808">Transferase</keyword>
<dbReference type="RefSeq" id="WP_211263577.1">
    <property type="nucleotide sequence ID" value="NZ_LTAZ01000007.1"/>
</dbReference>
<proteinExistence type="predicted"/>
<sequence>MAPIRALQLVTTPRSFFDQQVRMLEERGIECTVVEVPRPENGRGPGEFARFYRRVLREALFGNYDLVHANYGLVGPIALAQPVRPVILSIWGSEVMGYSNRLDYVTRFAARHSDAVIAPSAAVSRELDVPHTIVPFGIDTDLFRPIDRDEAREYLGWNLDERIVLFPYDPDRAVKNYPLAERVIDRLSTTAKLHTVSGLAYEEMPYVMNASDALLVTSERESGPMVVKEAAACNLPVVSTDVGFVSDVLEGVSNCFIGESADVLACHLDSILERGQRADGRDVVDGLALDEMGDRLLTLYTTSLRL</sequence>
<evidence type="ECO:0000259" key="1">
    <source>
        <dbReference type="Pfam" id="PF00534"/>
    </source>
</evidence>
<evidence type="ECO:0000313" key="4">
    <source>
        <dbReference type="Proteomes" id="UP000075321"/>
    </source>
</evidence>
<dbReference type="Gene3D" id="3.40.50.2000">
    <property type="entry name" value="Glycogen Phosphorylase B"/>
    <property type="match status" value="2"/>
</dbReference>
<dbReference type="InterPro" id="IPR001296">
    <property type="entry name" value="Glyco_trans_1"/>
</dbReference>
<dbReference type="EC" id="2.4.1.250" evidence="3"/>
<dbReference type="InterPro" id="IPR028098">
    <property type="entry name" value="Glyco_trans_4-like_N"/>
</dbReference>
<dbReference type="Proteomes" id="UP000075321">
    <property type="component" value="Unassembled WGS sequence"/>
</dbReference>
<dbReference type="EMBL" id="LTAZ01000007">
    <property type="protein sequence ID" value="KYH25240.1"/>
    <property type="molecule type" value="Genomic_DNA"/>
</dbReference>
<organism evidence="3 4">
    <name type="scientific">Halalkalicoccus paucihalophilus</name>
    <dbReference type="NCBI Taxonomy" id="1008153"/>
    <lineage>
        <taxon>Archaea</taxon>
        <taxon>Methanobacteriati</taxon>
        <taxon>Methanobacteriota</taxon>
        <taxon>Stenosarchaea group</taxon>
        <taxon>Halobacteria</taxon>
        <taxon>Halobacteriales</taxon>
        <taxon>Halococcaceae</taxon>
        <taxon>Halalkalicoccus</taxon>
    </lineage>
</organism>
<dbReference type="OrthoDB" id="193395at2157"/>
<accession>A0A151ACH3</accession>
<evidence type="ECO:0000259" key="2">
    <source>
        <dbReference type="Pfam" id="PF13439"/>
    </source>
</evidence>
<dbReference type="PANTHER" id="PTHR12526">
    <property type="entry name" value="GLYCOSYLTRANSFERASE"/>
    <property type="match status" value="1"/>
</dbReference>